<dbReference type="EMBL" id="LAZR01003787">
    <property type="protein sequence ID" value="KKN14749.1"/>
    <property type="molecule type" value="Genomic_DNA"/>
</dbReference>
<proteinExistence type="predicted"/>
<evidence type="ECO:0000313" key="1">
    <source>
        <dbReference type="EMBL" id="KKN14749.1"/>
    </source>
</evidence>
<reference evidence="1" key="1">
    <citation type="journal article" date="2015" name="Nature">
        <title>Complex archaea that bridge the gap between prokaryotes and eukaryotes.</title>
        <authorList>
            <person name="Spang A."/>
            <person name="Saw J.H."/>
            <person name="Jorgensen S.L."/>
            <person name="Zaremba-Niedzwiedzka K."/>
            <person name="Martijn J."/>
            <person name="Lind A.E."/>
            <person name="van Eijk R."/>
            <person name="Schleper C."/>
            <person name="Guy L."/>
            <person name="Ettema T.J."/>
        </authorList>
    </citation>
    <scope>NUCLEOTIDE SEQUENCE</scope>
</reference>
<accession>A0A0F9N9T8</accession>
<organism evidence="1">
    <name type="scientific">marine sediment metagenome</name>
    <dbReference type="NCBI Taxonomy" id="412755"/>
    <lineage>
        <taxon>unclassified sequences</taxon>
        <taxon>metagenomes</taxon>
        <taxon>ecological metagenomes</taxon>
    </lineage>
</organism>
<name>A0A0F9N9T8_9ZZZZ</name>
<comment type="caution">
    <text evidence="1">The sequence shown here is derived from an EMBL/GenBank/DDBJ whole genome shotgun (WGS) entry which is preliminary data.</text>
</comment>
<gene>
    <name evidence="1" type="ORF">LCGC14_0993020</name>
</gene>
<sequence>MAAHTEEPWGKERYDISNPFAPSIPHIFIEGGGRTIADVGLWTDLAAKQEANAARILAAVNACAGLSTEALERGVVKDLLAACGSVVKLWIPRDNGQVVILRAALDEAQAALSKAKGEG</sequence>
<protein>
    <submittedName>
        <fullName evidence="1">Uncharacterized protein</fullName>
    </submittedName>
</protein>
<dbReference type="AlphaFoldDB" id="A0A0F9N9T8"/>